<evidence type="ECO:0000313" key="2">
    <source>
        <dbReference type="Proteomes" id="UP000499080"/>
    </source>
</evidence>
<evidence type="ECO:0000313" key="1">
    <source>
        <dbReference type="EMBL" id="GBN87711.1"/>
    </source>
</evidence>
<dbReference type="EMBL" id="BGPR01021932">
    <property type="protein sequence ID" value="GBN87711.1"/>
    <property type="molecule type" value="Genomic_DNA"/>
</dbReference>
<dbReference type="Proteomes" id="UP000499080">
    <property type="component" value="Unassembled WGS sequence"/>
</dbReference>
<reference evidence="1 2" key="1">
    <citation type="journal article" date="2019" name="Sci. Rep.">
        <title>Orb-weaving spider Araneus ventricosus genome elucidates the spidroin gene catalogue.</title>
        <authorList>
            <person name="Kono N."/>
            <person name="Nakamura H."/>
            <person name="Ohtoshi R."/>
            <person name="Moran D.A.P."/>
            <person name="Shinohara A."/>
            <person name="Yoshida Y."/>
            <person name="Fujiwara M."/>
            <person name="Mori M."/>
            <person name="Tomita M."/>
            <person name="Arakawa K."/>
        </authorList>
    </citation>
    <scope>NUCLEOTIDE SEQUENCE [LARGE SCALE GENOMIC DNA]</scope>
</reference>
<name>A0A4Y2SIK0_ARAVE</name>
<dbReference type="AlphaFoldDB" id="A0A4Y2SIK0"/>
<keyword evidence="2" id="KW-1185">Reference proteome</keyword>
<gene>
    <name evidence="1" type="ORF">AVEN_155533_1</name>
</gene>
<protein>
    <submittedName>
        <fullName evidence="1">Uncharacterized protein</fullName>
    </submittedName>
</protein>
<organism evidence="1 2">
    <name type="scientific">Araneus ventricosus</name>
    <name type="common">Orbweaver spider</name>
    <name type="synonym">Epeira ventricosa</name>
    <dbReference type="NCBI Taxonomy" id="182803"/>
    <lineage>
        <taxon>Eukaryota</taxon>
        <taxon>Metazoa</taxon>
        <taxon>Ecdysozoa</taxon>
        <taxon>Arthropoda</taxon>
        <taxon>Chelicerata</taxon>
        <taxon>Arachnida</taxon>
        <taxon>Araneae</taxon>
        <taxon>Araneomorphae</taxon>
        <taxon>Entelegynae</taxon>
        <taxon>Araneoidea</taxon>
        <taxon>Araneidae</taxon>
        <taxon>Araneus</taxon>
    </lineage>
</organism>
<proteinExistence type="predicted"/>
<dbReference type="OrthoDB" id="7613235at2759"/>
<accession>A0A4Y2SIK0</accession>
<sequence>MLVSKIKPCMSKYCRIKETANGSLNQYGSWIVPYTLDNCGNSRANTCRELRPSGTSAFIRPKPIGPHRTLCDLYNFGAIARARPGDVFVVCLINCHAPTMVVTVTGIRVRFREEPEKRLPHPRKAAGAQITHSQNGEVVTKNNNTDSLRPQLNEYTLNPLTRIH</sequence>
<comment type="caution">
    <text evidence="1">The sequence shown here is derived from an EMBL/GenBank/DDBJ whole genome shotgun (WGS) entry which is preliminary data.</text>
</comment>